<proteinExistence type="predicted"/>
<feature type="signal peptide" evidence="1">
    <location>
        <begin position="1"/>
        <end position="16"/>
    </location>
</feature>
<reference evidence="4" key="1">
    <citation type="submission" date="2017-09" db="EMBL/GenBank/DDBJ databases">
        <title>Arcobacter canalis sp. nov., a new species isolated from a water canal contaminated with urban sewage.</title>
        <authorList>
            <person name="Perez-Cataluna A."/>
            <person name="Salas-Masso N."/>
            <person name="Figueras M.J."/>
        </authorList>
    </citation>
    <scope>NUCLEOTIDE SEQUENCE [LARGE SCALE GENOMIC DNA]</scope>
    <source>
        <strain evidence="4">CECT 7727</strain>
    </source>
</reference>
<dbReference type="Proteomes" id="UP000224740">
    <property type="component" value="Unassembled WGS sequence"/>
</dbReference>
<sequence>MVKLIFFLLIVGSLYANNFQRNHNLKVVIDKKNNLMWQDDISVIKIKKTHEQAPIYCQNLKHAGFFNWRIPDIEEFKLIVDKKNELNYINRAFRYNVPDGYWANKAHWRTLWYYADYMHFISGTAYFDSRHKKKYIRCIRDTK</sequence>
<keyword evidence="1" id="KW-0732">Signal</keyword>
<evidence type="ECO:0000313" key="3">
    <source>
        <dbReference type="EMBL" id="PHO14572.1"/>
    </source>
</evidence>
<organism evidence="3 4">
    <name type="scientific">Malaciobacter marinus</name>
    <dbReference type="NCBI Taxonomy" id="505249"/>
    <lineage>
        <taxon>Bacteria</taxon>
        <taxon>Pseudomonadati</taxon>
        <taxon>Campylobacterota</taxon>
        <taxon>Epsilonproteobacteria</taxon>
        <taxon>Campylobacterales</taxon>
        <taxon>Arcobacteraceae</taxon>
        <taxon>Malaciobacter</taxon>
    </lineage>
</organism>
<name>A0ABX4LVF4_9BACT</name>
<protein>
    <recommendedName>
        <fullName evidence="2">Lcl C-terminal domain-containing protein</fullName>
    </recommendedName>
</protein>
<dbReference type="Pfam" id="PF07603">
    <property type="entry name" value="Lcl_C"/>
    <property type="match status" value="1"/>
</dbReference>
<evidence type="ECO:0000313" key="4">
    <source>
        <dbReference type="Proteomes" id="UP000224740"/>
    </source>
</evidence>
<gene>
    <name evidence="3" type="ORF">CPH92_11255</name>
</gene>
<dbReference type="InterPro" id="IPR011460">
    <property type="entry name" value="Lcl_C"/>
</dbReference>
<evidence type="ECO:0000256" key="1">
    <source>
        <dbReference type="SAM" id="SignalP"/>
    </source>
</evidence>
<comment type="caution">
    <text evidence="3">The sequence shown here is derived from an EMBL/GenBank/DDBJ whole genome shotgun (WGS) entry which is preliminary data.</text>
</comment>
<feature type="domain" description="Lcl C-terminal" evidence="2">
    <location>
        <begin position="27"/>
        <end position="140"/>
    </location>
</feature>
<evidence type="ECO:0000259" key="2">
    <source>
        <dbReference type="Pfam" id="PF07603"/>
    </source>
</evidence>
<keyword evidence="4" id="KW-1185">Reference proteome</keyword>
<dbReference type="EMBL" id="NXAO01000052">
    <property type="protein sequence ID" value="PHO14572.1"/>
    <property type="molecule type" value="Genomic_DNA"/>
</dbReference>
<feature type="chain" id="PRO_5045972487" description="Lcl C-terminal domain-containing protein" evidence="1">
    <location>
        <begin position="17"/>
        <end position="143"/>
    </location>
</feature>
<accession>A0ABX4LVF4</accession>